<dbReference type="InterPro" id="IPR011010">
    <property type="entry name" value="DNA_brk_join_enz"/>
</dbReference>
<reference evidence="6 7" key="1">
    <citation type="submission" date="2013-03" db="EMBL/GenBank/DDBJ databases">
        <title>Salinisphaera dokdonensis CL-ES53 Genome Sequencing.</title>
        <authorList>
            <person name="Li C."/>
            <person name="Lai Q."/>
            <person name="Shao Z."/>
        </authorList>
    </citation>
    <scope>NUCLEOTIDE SEQUENCE [LARGE SCALE GENOMIC DNA]</scope>
    <source>
        <strain evidence="6 7">CL-ES53</strain>
    </source>
</reference>
<dbReference type="InterPro" id="IPR002104">
    <property type="entry name" value="Integrase_catalytic"/>
</dbReference>
<evidence type="ECO:0000256" key="3">
    <source>
        <dbReference type="ARBA" id="ARBA00023125"/>
    </source>
</evidence>
<protein>
    <submittedName>
        <fullName evidence="6">Integrase family protein</fullName>
    </submittedName>
</protein>
<keyword evidence="3" id="KW-0238">DNA-binding</keyword>
<evidence type="ECO:0000259" key="5">
    <source>
        <dbReference type="PROSITE" id="PS51898"/>
    </source>
</evidence>
<evidence type="ECO:0000313" key="7">
    <source>
        <dbReference type="Proteomes" id="UP001460888"/>
    </source>
</evidence>
<dbReference type="SUPFAM" id="SSF56349">
    <property type="entry name" value="DNA breaking-rejoining enzymes"/>
    <property type="match status" value="1"/>
</dbReference>
<evidence type="ECO:0000256" key="1">
    <source>
        <dbReference type="ARBA" id="ARBA00008857"/>
    </source>
</evidence>
<dbReference type="PROSITE" id="PS51898">
    <property type="entry name" value="TYR_RECOMBINASE"/>
    <property type="match status" value="1"/>
</dbReference>
<dbReference type="InterPro" id="IPR010998">
    <property type="entry name" value="Integrase_recombinase_N"/>
</dbReference>
<evidence type="ECO:0000256" key="4">
    <source>
        <dbReference type="ARBA" id="ARBA00023172"/>
    </source>
</evidence>
<dbReference type="InterPro" id="IPR013762">
    <property type="entry name" value="Integrase-like_cat_sf"/>
</dbReference>
<organism evidence="6 7">
    <name type="scientific">Salinisphaera dokdonensis CL-ES53</name>
    <dbReference type="NCBI Taxonomy" id="1304272"/>
    <lineage>
        <taxon>Bacteria</taxon>
        <taxon>Pseudomonadati</taxon>
        <taxon>Pseudomonadota</taxon>
        <taxon>Gammaproteobacteria</taxon>
        <taxon>Salinisphaerales</taxon>
        <taxon>Salinisphaeraceae</taxon>
        <taxon>Salinisphaera</taxon>
    </lineage>
</organism>
<dbReference type="Proteomes" id="UP001460888">
    <property type="component" value="Unassembled WGS sequence"/>
</dbReference>
<proteinExistence type="inferred from homology"/>
<keyword evidence="7" id="KW-1185">Reference proteome</keyword>
<comment type="similarity">
    <text evidence="1">Belongs to the 'phage' integrase family.</text>
</comment>
<feature type="domain" description="Tyr recombinase" evidence="5">
    <location>
        <begin position="124"/>
        <end position="295"/>
    </location>
</feature>
<dbReference type="EMBL" id="APND01000004">
    <property type="protein sequence ID" value="MES1930274.1"/>
    <property type="molecule type" value="Genomic_DNA"/>
</dbReference>
<dbReference type="Gene3D" id="1.10.443.10">
    <property type="entry name" value="Intergrase catalytic core"/>
    <property type="match status" value="1"/>
</dbReference>
<dbReference type="PANTHER" id="PTHR30629">
    <property type="entry name" value="PROPHAGE INTEGRASE"/>
    <property type="match status" value="1"/>
</dbReference>
<gene>
    <name evidence="6" type="ORF">SADO_13503</name>
</gene>
<evidence type="ECO:0000256" key="2">
    <source>
        <dbReference type="ARBA" id="ARBA00022908"/>
    </source>
</evidence>
<comment type="caution">
    <text evidence="6">The sequence shown here is derived from an EMBL/GenBank/DDBJ whole genome shotgun (WGS) entry which is preliminary data.</text>
</comment>
<dbReference type="InterPro" id="IPR050808">
    <property type="entry name" value="Phage_Integrase"/>
</dbReference>
<keyword evidence="4" id="KW-0233">DNA recombination</keyword>
<evidence type="ECO:0000313" key="6">
    <source>
        <dbReference type="EMBL" id="MES1930274.1"/>
    </source>
</evidence>
<sequence length="295" mass="33573">MADGEAAMLRDLAALKETTTAEPGMREVFRRYRTDVLPKKAASTAKTQGRQLEQLETIFGAMEPPSIKPHHVAQFHDIRGRDRAVSANRELALFSHVMRYAIRIGKLPSGVNPCSTIQRHKEEARDRYIEHEEYNAVWQRASAQMRVLMDLAYLTGQRQADLVGLKRSQLRADGIHFRQQKSVTRGKVARKLIIEYSDQLRSVLSAAGELTEGPSLYVICKSDGQRYTSAGVQTAWQRLMEDSMRAGVISERFTFHDIRAKAGSDDGDGRLLGHMSEATRRRIYRRKPEKFRPVY</sequence>
<dbReference type="Pfam" id="PF00589">
    <property type="entry name" value="Phage_integrase"/>
    <property type="match status" value="1"/>
</dbReference>
<accession>A0ABV2B307</accession>
<dbReference type="Gene3D" id="1.10.150.130">
    <property type="match status" value="1"/>
</dbReference>
<dbReference type="PANTHER" id="PTHR30629:SF2">
    <property type="entry name" value="PROPHAGE INTEGRASE INTS-RELATED"/>
    <property type="match status" value="1"/>
</dbReference>
<name>A0ABV2B307_9GAMM</name>
<keyword evidence="2" id="KW-0229">DNA integration</keyword>